<accession>A0A2K9NSC9</accession>
<gene>
    <name evidence="1" type="ORF">C0V70_09960</name>
</gene>
<protein>
    <submittedName>
        <fullName evidence="1">Uncharacterized protein</fullName>
    </submittedName>
</protein>
<dbReference type="AlphaFoldDB" id="A0A2K9NSC9"/>
<sequence length="400" mass="46016">MWKSACLMAFLLIFEVQANSCGITNVEGLVVSLKDTAEEKEFKAASSRYTRDWKERSLYRPRPEVGIGFEGNKDDFGKNEITAEILFNLDEYRKYSLLKKSAEAEGELKSIEFKNSQTERLIEGASALFRRSQNAYFLKRIDSILLALDSSLKNYERRSLRSRDEEISLTSLKLMKKSMLLKRNALEDEISSDRAFLSRWNKQDCELKNDELLALLKEVKGRTKDLSQGSIKENELAYRAEFQKAQSDYERKPRISNLKIGPTFAREKSEGASETRIGIAVSMDFPQFGKTAESSFNEVSGELAQVEKKIALRELSTEKSILEGRIARNLKMLEDLGQEKEESELQKMKKNFDQGLISPLVYLESYRNYVDSLESMIQARNQVFESDLKLRGFYENNSLF</sequence>
<proteinExistence type="predicted"/>
<dbReference type="SUPFAM" id="SSF56954">
    <property type="entry name" value="Outer membrane efflux proteins (OEP)"/>
    <property type="match status" value="1"/>
</dbReference>
<dbReference type="KEGG" id="bsto:C0V70_09960"/>
<keyword evidence="2" id="KW-1185">Reference proteome</keyword>
<evidence type="ECO:0000313" key="2">
    <source>
        <dbReference type="Proteomes" id="UP000235584"/>
    </source>
</evidence>
<evidence type="ECO:0000313" key="1">
    <source>
        <dbReference type="EMBL" id="AUN98423.1"/>
    </source>
</evidence>
<dbReference type="Proteomes" id="UP000235584">
    <property type="component" value="Chromosome"/>
</dbReference>
<dbReference type="EMBL" id="CP025704">
    <property type="protein sequence ID" value="AUN98423.1"/>
    <property type="molecule type" value="Genomic_DNA"/>
</dbReference>
<name>A0A2K9NSC9_BACTC</name>
<reference evidence="1 2" key="1">
    <citation type="submission" date="2018-01" db="EMBL/GenBank/DDBJ databases">
        <title>Complete genome sequence of Bacteriovorax stolpii DSM12778.</title>
        <authorList>
            <person name="Tang B."/>
            <person name="Chang J."/>
        </authorList>
    </citation>
    <scope>NUCLEOTIDE SEQUENCE [LARGE SCALE GENOMIC DNA]</scope>
    <source>
        <strain evidence="1 2">DSM 12778</strain>
    </source>
</reference>
<organism evidence="1 2">
    <name type="scientific">Bacteriovorax stolpii</name>
    <name type="common">Bdellovibrio stolpii</name>
    <dbReference type="NCBI Taxonomy" id="960"/>
    <lineage>
        <taxon>Bacteria</taxon>
        <taxon>Pseudomonadati</taxon>
        <taxon>Bdellovibrionota</taxon>
        <taxon>Bacteriovoracia</taxon>
        <taxon>Bacteriovoracales</taxon>
        <taxon>Bacteriovoracaceae</taxon>
        <taxon>Bacteriovorax</taxon>
    </lineage>
</organism>